<dbReference type="PANTHER" id="PTHR32212">
    <property type="entry name" value="CYCLIN-LIKE F-BOX"/>
    <property type="match status" value="1"/>
</dbReference>
<dbReference type="SUPFAM" id="SSF81383">
    <property type="entry name" value="F-box domain"/>
    <property type="match status" value="1"/>
</dbReference>
<reference evidence="3 5" key="1">
    <citation type="journal article" date="2011" name="Nature">
        <title>The Medicago genome provides insight into the evolution of rhizobial symbioses.</title>
        <authorList>
            <person name="Young N.D."/>
            <person name="Debelle F."/>
            <person name="Oldroyd G.E."/>
            <person name="Geurts R."/>
            <person name="Cannon S.B."/>
            <person name="Udvardi M.K."/>
            <person name="Benedito V.A."/>
            <person name="Mayer K.F."/>
            <person name="Gouzy J."/>
            <person name="Schoof H."/>
            <person name="Van de Peer Y."/>
            <person name="Proost S."/>
            <person name="Cook D.R."/>
            <person name="Meyers B.C."/>
            <person name="Spannagl M."/>
            <person name="Cheung F."/>
            <person name="De Mita S."/>
            <person name="Krishnakumar V."/>
            <person name="Gundlach H."/>
            <person name="Zhou S."/>
            <person name="Mudge J."/>
            <person name="Bharti A.K."/>
            <person name="Murray J.D."/>
            <person name="Naoumkina M.A."/>
            <person name="Rosen B."/>
            <person name="Silverstein K.A."/>
            <person name="Tang H."/>
            <person name="Rombauts S."/>
            <person name="Zhao P.X."/>
            <person name="Zhou P."/>
            <person name="Barbe V."/>
            <person name="Bardou P."/>
            <person name="Bechner M."/>
            <person name="Bellec A."/>
            <person name="Berger A."/>
            <person name="Berges H."/>
            <person name="Bidwell S."/>
            <person name="Bisseling T."/>
            <person name="Choisne N."/>
            <person name="Couloux A."/>
            <person name="Denny R."/>
            <person name="Deshpande S."/>
            <person name="Dai X."/>
            <person name="Doyle J.J."/>
            <person name="Dudez A.M."/>
            <person name="Farmer A.D."/>
            <person name="Fouteau S."/>
            <person name="Franken C."/>
            <person name="Gibelin C."/>
            <person name="Gish J."/>
            <person name="Goldstein S."/>
            <person name="Gonzalez A.J."/>
            <person name="Green P.J."/>
            <person name="Hallab A."/>
            <person name="Hartog M."/>
            <person name="Hua A."/>
            <person name="Humphray S.J."/>
            <person name="Jeong D.H."/>
            <person name="Jing Y."/>
            <person name="Jocker A."/>
            <person name="Kenton S.M."/>
            <person name="Kim D.J."/>
            <person name="Klee K."/>
            <person name="Lai H."/>
            <person name="Lang C."/>
            <person name="Lin S."/>
            <person name="Macmil S.L."/>
            <person name="Magdelenat G."/>
            <person name="Matthews L."/>
            <person name="McCorrison J."/>
            <person name="Monaghan E.L."/>
            <person name="Mun J.H."/>
            <person name="Najar F.Z."/>
            <person name="Nicholson C."/>
            <person name="Noirot C."/>
            <person name="O'Bleness M."/>
            <person name="Paule C.R."/>
            <person name="Poulain J."/>
            <person name="Prion F."/>
            <person name="Qin B."/>
            <person name="Qu C."/>
            <person name="Retzel E.F."/>
            <person name="Riddle C."/>
            <person name="Sallet E."/>
            <person name="Samain S."/>
            <person name="Samson N."/>
            <person name="Sanders I."/>
            <person name="Saurat O."/>
            <person name="Scarpelli C."/>
            <person name="Schiex T."/>
            <person name="Segurens B."/>
            <person name="Severin A.J."/>
            <person name="Sherrier D.J."/>
            <person name="Shi R."/>
            <person name="Sims S."/>
            <person name="Singer S.R."/>
            <person name="Sinharoy S."/>
            <person name="Sterck L."/>
            <person name="Viollet A."/>
            <person name="Wang B.B."/>
            <person name="Wang K."/>
            <person name="Wang M."/>
            <person name="Wang X."/>
            <person name="Warfsmann J."/>
            <person name="Weissenbach J."/>
            <person name="White D.D."/>
            <person name="White J.D."/>
            <person name="Wiley G.B."/>
            <person name="Wincker P."/>
            <person name="Xing Y."/>
            <person name="Yang L."/>
            <person name="Yao Z."/>
            <person name="Ying F."/>
            <person name="Zhai J."/>
            <person name="Zhou L."/>
            <person name="Zuber A."/>
            <person name="Denarie J."/>
            <person name="Dixon R.A."/>
            <person name="May G.D."/>
            <person name="Schwartz D.C."/>
            <person name="Rogers J."/>
            <person name="Quetier F."/>
            <person name="Town C.D."/>
            <person name="Roe B.A."/>
        </authorList>
    </citation>
    <scope>NUCLEOTIDE SEQUENCE [LARGE SCALE GENOMIC DNA]</scope>
    <source>
        <strain evidence="3">A17</strain>
        <strain evidence="4 5">cv. Jemalong A17</strain>
    </source>
</reference>
<dbReference type="CDD" id="cd22160">
    <property type="entry name" value="F-box_AtFBL13-like"/>
    <property type="match status" value="1"/>
</dbReference>
<organism evidence="3 5">
    <name type="scientific">Medicago truncatula</name>
    <name type="common">Barrel medic</name>
    <name type="synonym">Medicago tribuloides</name>
    <dbReference type="NCBI Taxonomy" id="3880"/>
    <lineage>
        <taxon>Eukaryota</taxon>
        <taxon>Viridiplantae</taxon>
        <taxon>Streptophyta</taxon>
        <taxon>Embryophyta</taxon>
        <taxon>Tracheophyta</taxon>
        <taxon>Spermatophyta</taxon>
        <taxon>Magnoliopsida</taxon>
        <taxon>eudicotyledons</taxon>
        <taxon>Gunneridae</taxon>
        <taxon>Pentapetalae</taxon>
        <taxon>rosids</taxon>
        <taxon>fabids</taxon>
        <taxon>Fabales</taxon>
        <taxon>Fabaceae</taxon>
        <taxon>Papilionoideae</taxon>
        <taxon>50 kb inversion clade</taxon>
        <taxon>NPAAA clade</taxon>
        <taxon>Hologalegina</taxon>
        <taxon>IRL clade</taxon>
        <taxon>Trifolieae</taxon>
        <taxon>Medicago</taxon>
    </lineage>
</organism>
<dbReference type="InterPro" id="IPR036047">
    <property type="entry name" value="F-box-like_dom_sf"/>
</dbReference>
<evidence type="ECO:0000313" key="4">
    <source>
        <dbReference type="EnsemblPlants" id="AES90418"/>
    </source>
</evidence>
<gene>
    <name evidence="3" type="ordered locus">MTR_4g090940</name>
</gene>
<reference evidence="4" key="3">
    <citation type="submission" date="2015-04" db="UniProtKB">
        <authorList>
            <consortium name="EnsemblPlants"/>
        </authorList>
    </citation>
    <scope>IDENTIFICATION</scope>
    <source>
        <strain evidence="4">cv. Jemalong A17</strain>
    </source>
</reference>
<dbReference type="PaxDb" id="3880-AES90418"/>
<accession>A0A0C3X2E6</accession>
<dbReference type="HOGENOM" id="CLU_010721_2_1_1"/>
<evidence type="ECO:0000313" key="5">
    <source>
        <dbReference type="Proteomes" id="UP000002051"/>
    </source>
</evidence>
<keyword evidence="5" id="KW-1185">Reference proteome</keyword>
<evidence type="ECO:0000256" key="1">
    <source>
        <dbReference type="SAM" id="MobiDB-lite"/>
    </source>
</evidence>
<dbReference type="EMBL" id="CM001220">
    <property type="protein sequence ID" value="AES90418.2"/>
    <property type="molecule type" value="Genomic_DNA"/>
</dbReference>
<dbReference type="SUPFAM" id="SSF52047">
    <property type="entry name" value="RNI-like"/>
    <property type="match status" value="1"/>
</dbReference>
<feature type="domain" description="F-box" evidence="2">
    <location>
        <begin position="161"/>
        <end position="197"/>
    </location>
</feature>
<dbReference type="InterPro" id="IPR032675">
    <property type="entry name" value="LRR_dom_sf"/>
</dbReference>
<dbReference type="EnsemblPlants" id="AES90418">
    <property type="protein sequence ID" value="AES90418"/>
    <property type="gene ID" value="MTR_4g090940"/>
</dbReference>
<sequence>MSQNLSSRQVSKAYIEFLNQAMSAEDLENNAFHGWETTYFRTSHMYVMLRHAGDPPKTPKNEASSEITAEEAVNLIADVGPQLGRIRTLSIRLLVSGNVEQGSPIRWVLETIIAKCHGGMMFCWRRGKYMKKRRQREKEDMKKRKQGKKENEENYENKDMLSELADGVLLHILSLLDTKQVVQTCVLSKRWEHLWKRISTLMLYASSFSTPKQFAMFVSKILTLRDTSIPLQALDIDRHGNIESQLLEKVLDYVWSNNTHVKELEISVCGDSSLILSCVSSCRALTSLKLDIYPRRNIGGNFGTIFPKYLNLPALTSLDLTNFAFWGDKNGCVDPFSAFTKLNSLVLYGCKIEDAQILKISSETLVDLAMHHNSSNFSQIELSTPSLCTFTITGIPNQKICGSGLSSVKQVNIDAKMHSNFEESPMVLLSWLLDLANVKSLIVSSITLQILSLVPDILEVELHSLCNLKSMEIKLEPLQTQLGLPRVVNAMLKKVAAKSSKEATKLQKAFKAGLEPPPIPDGIVDFLRQNSPLAEVNILTIYSNCFNLKEVKESIKGARIINYHSQFAASASSSSTTPASAAAPASVAAPLNLQSLSH</sequence>
<dbReference type="Gene3D" id="3.80.10.10">
    <property type="entry name" value="Ribonuclease Inhibitor"/>
    <property type="match status" value="1"/>
</dbReference>
<protein>
    <submittedName>
        <fullName evidence="3">F-box/RNI superfamily protein</fullName>
    </submittedName>
</protein>
<reference evidence="3 5" key="2">
    <citation type="journal article" date="2014" name="BMC Genomics">
        <title>An improved genome release (version Mt4.0) for the model legume Medicago truncatula.</title>
        <authorList>
            <person name="Tang H."/>
            <person name="Krishnakumar V."/>
            <person name="Bidwell S."/>
            <person name="Rosen B."/>
            <person name="Chan A."/>
            <person name="Zhou S."/>
            <person name="Gentzbittel L."/>
            <person name="Childs K.L."/>
            <person name="Yandell M."/>
            <person name="Gundlach H."/>
            <person name="Mayer K.F."/>
            <person name="Schwartz D.C."/>
            <person name="Town C.D."/>
        </authorList>
    </citation>
    <scope>GENOME REANNOTATION</scope>
    <source>
        <strain evidence="4 5">cv. Jemalong A17</strain>
    </source>
</reference>
<dbReference type="InterPro" id="IPR001810">
    <property type="entry name" value="F-box_dom"/>
</dbReference>
<dbReference type="PANTHER" id="PTHR32212:SF269">
    <property type="entry name" value="F-BOX_RNI_FBD-LIKE DOMAIN PROTEIN"/>
    <property type="match status" value="1"/>
</dbReference>
<dbReference type="Gene3D" id="1.20.1280.50">
    <property type="match status" value="1"/>
</dbReference>
<evidence type="ECO:0000313" key="3">
    <source>
        <dbReference type="EMBL" id="AES90418.2"/>
    </source>
</evidence>
<feature type="compositionally biased region" description="Basic and acidic residues" evidence="1">
    <location>
        <begin position="136"/>
        <end position="156"/>
    </location>
</feature>
<dbReference type="Pfam" id="PF00646">
    <property type="entry name" value="F-box"/>
    <property type="match status" value="1"/>
</dbReference>
<feature type="region of interest" description="Disordered" evidence="1">
    <location>
        <begin position="134"/>
        <end position="156"/>
    </location>
</feature>
<dbReference type="Proteomes" id="UP000002051">
    <property type="component" value="Chromosome 4"/>
</dbReference>
<proteinExistence type="predicted"/>
<dbReference type="AlphaFoldDB" id="G7JRS7"/>
<name>G7JRS7_MEDTR</name>
<dbReference type="InterPro" id="IPR053781">
    <property type="entry name" value="F-box_AtFBL13-like"/>
</dbReference>
<evidence type="ECO:0000259" key="2">
    <source>
        <dbReference type="Pfam" id="PF00646"/>
    </source>
</evidence>
<accession>G7JRS7</accession>